<reference evidence="2" key="2">
    <citation type="submission" date="2017-05" db="EMBL/GenBank/DDBJ databases">
        <authorList>
            <person name="Song R."/>
            <person name="Chenine A.L."/>
            <person name="Ruprecht R.M."/>
        </authorList>
    </citation>
    <scope>NUCLEOTIDE SEQUENCE</scope>
    <source>
        <strain evidence="2">SCGC AB-777_F03</strain>
    </source>
</reference>
<dbReference type="AlphaFoldDB" id="A0A2T9WL69"/>
<reference evidence="2" key="1">
    <citation type="journal article" date="2015" name="Appl. Environ. Microbiol.">
        <title>Nanoarchaeota, Their Sulfolobales Host, and Nanoarchaeota Virus Distribution across Yellowstone National Park Hot Springs.</title>
        <authorList>
            <person name="Munson-McGee J.H."/>
            <person name="Field E.K."/>
            <person name="Bateson M."/>
            <person name="Rooney C."/>
            <person name="Stepanauskas R."/>
            <person name="Young M.J."/>
        </authorList>
    </citation>
    <scope>NUCLEOTIDE SEQUENCE [LARGE SCALE GENOMIC DNA]</scope>
    <source>
        <strain evidence="2">SCGC AB-777_F03</strain>
    </source>
</reference>
<reference evidence="1" key="3">
    <citation type="submission" date="2017-05" db="EMBL/GenBank/DDBJ databases">
        <authorList>
            <person name="Munson-Mcgee J.H."/>
        </authorList>
    </citation>
    <scope>NUCLEOTIDE SEQUENCE</scope>
    <source>
        <strain evidence="1">SCGC AB-777_F03</strain>
    </source>
</reference>
<reference evidence="1" key="4">
    <citation type="submission" date="2021-11" db="EMBL/GenBank/DDBJ databases">
        <authorList>
            <person name="Munson-Mcgee J."/>
            <person name="Field E."/>
            <person name="Bateson M."/>
            <person name="Rooney C."/>
            <person name="Stepanauskas R."/>
            <person name="Young M."/>
        </authorList>
    </citation>
    <scope>NUCLEOTIDE SEQUENCE</scope>
    <source>
        <strain evidence="1">SCGC AB-777_F03</strain>
    </source>
</reference>
<evidence type="ECO:0000313" key="2">
    <source>
        <dbReference type="EMBL" id="PVU68574.1"/>
    </source>
</evidence>
<organism evidence="2">
    <name type="scientific">Nanobsidianus stetteri</name>
    <dbReference type="NCBI Taxonomy" id="1294122"/>
    <lineage>
        <taxon>Archaea</taxon>
        <taxon>Nanobdellota</taxon>
        <taxon>Candidatus Nanoarchaeia</taxon>
        <taxon>Nanoarchaeales</taxon>
        <taxon>Nanopusillaceae</taxon>
        <taxon>Candidatus Nanobsidianus</taxon>
    </lineage>
</organism>
<sequence>MDGQQLYKEPEKIQGEKINKGLQLIGSQLDSLLLGTAAYVKEKATNDFGIKEFGVRGYSLAGSLDCRKGMYGGIQCDNYDFTLYVLNSLKDKDEIECHSNSTFSPNKLRCTHYSSKSSFELSDLPQIANFLDGMKYLVLIALGVSKPEAFTDMGDQQRMRITVTASRHGKEEPNINIHYQYY</sequence>
<dbReference type="EMBL" id="QEFP02000010">
    <property type="protein sequence ID" value="MCC5447139.1"/>
    <property type="molecule type" value="Genomic_DNA"/>
</dbReference>
<evidence type="ECO:0000313" key="1">
    <source>
        <dbReference type="EMBL" id="MCC5447139.1"/>
    </source>
</evidence>
<proteinExistence type="predicted"/>
<name>A0A2T9WL69_NANST</name>
<dbReference type="EMBL" id="QEFP01000007">
    <property type="protein sequence ID" value="PVU68574.1"/>
    <property type="molecule type" value="Genomic_DNA"/>
</dbReference>
<gene>
    <name evidence="1" type="ORF">DDW03_001845</name>
    <name evidence="2" type="ORF">DDW03_01860</name>
</gene>
<dbReference type="Proteomes" id="UP000245509">
    <property type="component" value="Unassembled WGS sequence"/>
</dbReference>
<accession>A0A2T9WL69</accession>
<protein>
    <submittedName>
        <fullName evidence="2">Uncharacterized protein</fullName>
    </submittedName>
</protein>
<dbReference type="RefSeq" id="WP_228615362.1">
    <property type="nucleotide sequence ID" value="NZ_QEFP02000010.1"/>
</dbReference>
<comment type="caution">
    <text evidence="2">The sequence shown here is derived from an EMBL/GenBank/DDBJ whole genome shotgun (WGS) entry which is preliminary data.</text>
</comment>